<gene>
    <name evidence="2" type="ORF">HNQ39_001417</name>
</gene>
<keyword evidence="3" id="KW-1185">Reference proteome</keyword>
<keyword evidence="1" id="KW-1133">Transmembrane helix</keyword>
<keyword evidence="1" id="KW-0472">Membrane</keyword>
<dbReference type="EMBL" id="JACHGW010000001">
    <property type="protein sequence ID" value="MBB6049655.1"/>
    <property type="molecule type" value="Genomic_DNA"/>
</dbReference>
<name>A0A7W9SN24_ARMRO</name>
<accession>A0A7W9SN24</accession>
<evidence type="ECO:0000313" key="2">
    <source>
        <dbReference type="EMBL" id="MBB6049655.1"/>
    </source>
</evidence>
<dbReference type="Proteomes" id="UP000520814">
    <property type="component" value="Unassembled WGS sequence"/>
</dbReference>
<comment type="caution">
    <text evidence="2">The sequence shown here is derived from an EMBL/GenBank/DDBJ whole genome shotgun (WGS) entry which is preliminary data.</text>
</comment>
<proteinExistence type="predicted"/>
<dbReference type="RefSeq" id="WP_184193251.1">
    <property type="nucleotide sequence ID" value="NZ_JACHGW010000001.1"/>
</dbReference>
<organism evidence="2 3">
    <name type="scientific">Armatimonas rosea</name>
    <dbReference type="NCBI Taxonomy" id="685828"/>
    <lineage>
        <taxon>Bacteria</taxon>
        <taxon>Bacillati</taxon>
        <taxon>Armatimonadota</taxon>
        <taxon>Armatimonadia</taxon>
        <taxon>Armatimonadales</taxon>
        <taxon>Armatimonadaceae</taxon>
        <taxon>Armatimonas</taxon>
    </lineage>
</organism>
<dbReference type="AlphaFoldDB" id="A0A7W9SN24"/>
<evidence type="ECO:0000256" key="1">
    <source>
        <dbReference type="SAM" id="Phobius"/>
    </source>
</evidence>
<reference evidence="2 3" key="1">
    <citation type="submission" date="2020-08" db="EMBL/GenBank/DDBJ databases">
        <title>Genomic Encyclopedia of Type Strains, Phase IV (KMG-IV): sequencing the most valuable type-strain genomes for metagenomic binning, comparative biology and taxonomic classification.</title>
        <authorList>
            <person name="Goeker M."/>
        </authorList>
    </citation>
    <scope>NUCLEOTIDE SEQUENCE [LARGE SCALE GENOMIC DNA]</scope>
    <source>
        <strain evidence="2 3">DSM 23562</strain>
    </source>
</reference>
<keyword evidence="1" id="KW-0812">Transmembrane</keyword>
<feature type="transmembrane region" description="Helical" evidence="1">
    <location>
        <begin position="21"/>
        <end position="42"/>
    </location>
</feature>
<protein>
    <submittedName>
        <fullName evidence="2">Uncharacterized protein</fullName>
    </submittedName>
</protein>
<evidence type="ECO:0000313" key="3">
    <source>
        <dbReference type="Proteomes" id="UP000520814"/>
    </source>
</evidence>
<sequence length="49" mass="5190">MQRPKSLFPLTPADIQLGGCLSRGIVGLIILTLVFTLALVIWPSQGGTP</sequence>